<comment type="caution">
    <text evidence="2">The sequence shown here is derived from an EMBL/GenBank/DDBJ whole genome shotgun (WGS) entry which is preliminary data.</text>
</comment>
<reference evidence="2 3" key="1">
    <citation type="journal article" date="2020" name="Genome Biol. Evol.">
        <title>Comparative genomics of Sclerotiniaceae.</title>
        <authorList>
            <person name="Valero Jimenez C.A."/>
            <person name="Steentjes M."/>
            <person name="Scholten O.E."/>
            <person name="Van Kan J.A.L."/>
        </authorList>
    </citation>
    <scope>NUCLEOTIDE SEQUENCE [LARGE SCALE GENOMIC DNA]</scope>
    <source>
        <strain evidence="2 3">B1</strain>
    </source>
</reference>
<feature type="compositionally biased region" description="Basic and acidic residues" evidence="1">
    <location>
        <begin position="1"/>
        <end position="10"/>
    </location>
</feature>
<dbReference type="Proteomes" id="UP000783213">
    <property type="component" value="Unassembled WGS sequence"/>
</dbReference>
<protein>
    <submittedName>
        <fullName evidence="2">Uncharacterized protein</fullName>
    </submittedName>
</protein>
<evidence type="ECO:0000256" key="1">
    <source>
        <dbReference type="SAM" id="MobiDB-lite"/>
    </source>
</evidence>
<keyword evidence="3" id="KW-1185">Reference proteome</keyword>
<dbReference type="RefSeq" id="XP_038815327.1">
    <property type="nucleotide sequence ID" value="XM_038947650.1"/>
</dbReference>
<feature type="region of interest" description="Disordered" evidence="1">
    <location>
        <begin position="1"/>
        <end position="38"/>
    </location>
</feature>
<accession>A0ABQ7J1I7</accession>
<sequence>MHAEKKESHHLVGGAPADQVSRSHFSTGPSAKPCNPDGAPSSEVAYTMYACLVQTLLKFWENLQNISHV</sequence>
<organism evidence="2 3">
    <name type="scientific">Botrytis deweyae</name>
    <dbReference type="NCBI Taxonomy" id="2478750"/>
    <lineage>
        <taxon>Eukaryota</taxon>
        <taxon>Fungi</taxon>
        <taxon>Dikarya</taxon>
        <taxon>Ascomycota</taxon>
        <taxon>Pezizomycotina</taxon>
        <taxon>Leotiomycetes</taxon>
        <taxon>Helotiales</taxon>
        <taxon>Sclerotiniaceae</taxon>
        <taxon>Botrytis</taxon>
    </lineage>
</organism>
<feature type="compositionally biased region" description="Polar residues" evidence="1">
    <location>
        <begin position="20"/>
        <end position="29"/>
    </location>
</feature>
<evidence type="ECO:0000313" key="3">
    <source>
        <dbReference type="Proteomes" id="UP000783213"/>
    </source>
</evidence>
<gene>
    <name evidence="2" type="ORF">EAE98_000032</name>
</gene>
<proteinExistence type="predicted"/>
<evidence type="ECO:0000313" key="2">
    <source>
        <dbReference type="EMBL" id="KAF7939905.1"/>
    </source>
</evidence>
<dbReference type="GeneID" id="62226807"/>
<dbReference type="EMBL" id="RCSX01000001">
    <property type="protein sequence ID" value="KAF7939905.1"/>
    <property type="molecule type" value="Genomic_DNA"/>
</dbReference>
<name>A0ABQ7J1I7_9HELO</name>